<accession>A0A4R6SI90</accession>
<evidence type="ECO:0000256" key="1">
    <source>
        <dbReference type="SAM" id="MobiDB-lite"/>
    </source>
</evidence>
<proteinExistence type="predicted"/>
<keyword evidence="3" id="KW-1185">Reference proteome</keyword>
<dbReference type="EMBL" id="SNXZ01000002">
    <property type="protein sequence ID" value="TDQ01106.1"/>
    <property type="molecule type" value="Genomic_DNA"/>
</dbReference>
<dbReference type="Proteomes" id="UP000295444">
    <property type="component" value="Unassembled WGS sequence"/>
</dbReference>
<protein>
    <submittedName>
        <fullName evidence="2">Uncharacterized protein</fullName>
    </submittedName>
</protein>
<organism evidence="2 3">
    <name type="scientific">Labedaea rhizosphaerae</name>
    <dbReference type="NCBI Taxonomy" id="598644"/>
    <lineage>
        <taxon>Bacteria</taxon>
        <taxon>Bacillati</taxon>
        <taxon>Actinomycetota</taxon>
        <taxon>Actinomycetes</taxon>
        <taxon>Pseudonocardiales</taxon>
        <taxon>Pseudonocardiaceae</taxon>
        <taxon>Labedaea</taxon>
    </lineage>
</organism>
<evidence type="ECO:0000313" key="2">
    <source>
        <dbReference type="EMBL" id="TDQ01106.1"/>
    </source>
</evidence>
<feature type="compositionally biased region" description="Basic and acidic residues" evidence="1">
    <location>
        <begin position="9"/>
        <end position="31"/>
    </location>
</feature>
<comment type="caution">
    <text evidence="2">The sequence shown here is derived from an EMBL/GenBank/DDBJ whole genome shotgun (WGS) entry which is preliminary data.</text>
</comment>
<dbReference type="AlphaFoldDB" id="A0A4R6SI90"/>
<sequence>MTDTPIYDQIRDELSMRRESEQQSTGKRAERGATSTVSVWALVDANRDAGGRRRR</sequence>
<name>A0A4R6SI90_LABRH</name>
<reference evidence="2 3" key="1">
    <citation type="submission" date="2019-03" db="EMBL/GenBank/DDBJ databases">
        <title>Genomic Encyclopedia of Type Strains, Phase IV (KMG-IV): sequencing the most valuable type-strain genomes for metagenomic binning, comparative biology and taxonomic classification.</title>
        <authorList>
            <person name="Goeker M."/>
        </authorList>
    </citation>
    <scope>NUCLEOTIDE SEQUENCE [LARGE SCALE GENOMIC DNA]</scope>
    <source>
        <strain evidence="2 3">DSM 45361</strain>
    </source>
</reference>
<evidence type="ECO:0000313" key="3">
    <source>
        <dbReference type="Proteomes" id="UP000295444"/>
    </source>
</evidence>
<feature type="region of interest" description="Disordered" evidence="1">
    <location>
        <begin position="1"/>
        <end position="35"/>
    </location>
</feature>
<dbReference type="RefSeq" id="WP_166659173.1">
    <property type="nucleotide sequence ID" value="NZ_SNXZ01000002.1"/>
</dbReference>
<gene>
    <name evidence="2" type="ORF">EV186_102973</name>
</gene>